<proteinExistence type="predicted"/>
<evidence type="ECO:0000313" key="2">
    <source>
        <dbReference type="EMBL" id="RTE55250.1"/>
    </source>
</evidence>
<accession>A0A3S0C9P2</accession>
<dbReference type="Proteomes" id="UP000267585">
    <property type="component" value="Unassembled WGS sequence"/>
</dbReference>
<dbReference type="SUPFAM" id="SSF82185">
    <property type="entry name" value="Histone H3 K4-specific methyltransferase SET7/9 N-terminal domain"/>
    <property type="match status" value="2"/>
</dbReference>
<keyword evidence="3" id="KW-1185">Reference proteome</keyword>
<dbReference type="AlphaFoldDB" id="A0A3S0C9P2"/>
<evidence type="ECO:0000256" key="1">
    <source>
        <dbReference type="SAM" id="SignalP"/>
    </source>
</evidence>
<evidence type="ECO:0008006" key="4">
    <source>
        <dbReference type="Google" id="ProtNLM"/>
    </source>
</evidence>
<protein>
    <recommendedName>
        <fullName evidence="4">Toxin-antitoxin system YwqK family antitoxin</fullName>
    </recommendedName>
</protein>
<organism evidence="2 3">
    <name type="scientific">Arenibacter aquaticus</name>
    <dbReference type="NCBI Taxonomy" id="2489054"/>
    <lineage>
        <taxon>Bacteria</taxon>
        <taxon>Pseudomonadati</taxon>
        <taxon>Bacteroidota</taxon>
        <taxon>Flavobacteriia</taxon>
        <taxon>Flavobacteriales</taxon>
        <taxon>Flavobacteriaceae</taxon>
        <taxon>Arenibacter</taxon>
    </lineage>
</organism>
<feature type="signal peptide" evidence="1">
    <location>
        <begin position="1"/>
        <end position="22"/>
    </location>
</feature>
<dbReference type="RefSeq" id="WP_126160553.1">
    <property type="nucleotide sequence ID" value="NZ_RQPJ01000001.1"/>
</dbReference>
<dbReference type="OrthoDB" id="6334863at2"/>
<name>A0A3S0C9P2_9FLAO</name>
<feature type="chain" id="PRO_5018742221" description="Toxin-antitoxin system YwqK family antitoxin" evidence="1">
    <location>
        <begin position="23"/>
        <end position="199"/>
    </location>
</feature>
<comment type="caution">
    <text evidence="2">The sequence shown here is derived from an EMBL/GenBank/DDBJ whole genome shotgun (WGS) entry which is preliminary data.</text>
</comment>
<dbReference type="InterPro" id="IPR011652">
    <property type="entry name" value="MORN_2"/>
</dbReference>
<dbReference type="EMBL" id="RQPJ01000001">
    <property type="protein sequence ID" value="RTE55250.1"/>
    <property type="molecule type" value="Genomic_DNA"/>
</dbReference>
<evidence type="ECO:0000313" key="3">
    <source>
        <dbReference type="Proteomes" id="UP000267585"/>
    </source>
</evidence>
<sequence>MRALLLLLVTALLLLNCKEATAVKREVKKAIVIDSVEVPKQDLILNQNEGKWYYKNQPYNGYSVKFHSNGTLAERLGFLNGKREGVARRWSEKGVLRIESTYHQNKLVGVYRSWWENGVLAEESHYVKGLKDGEEKQWYATGQLSKVRQLVAGKEEGLQKAWLPNGKLYVNYEAKNGRIFGMLRANSCYKLEDEVVIRS</sequence>
<dbReference type="Gene3D" id="3.90.930.1">
    <property type="match status" value="1"/>
</dbReference>
<gene>
    <name evidence="2" type="ORF">EHW67_01405</name>
</gene>
<keyword evidence="1" id="KW-0732">Signal</keyword>
<reference evidence="2 3" key="1">
    <citation type="submission" date="2018-11" db="EMBL/GenBank/DDBJ databases">
        <title>Arenibacter aquaticus sp.nov., a marine bacterium isolated from surface seawater in the South China Sea.</title>
        <authorList>
            <person name="Guo J."/>
            <person name="Sun J."/>
        </authorList>
    </citation>
    <scope>NUCLEOTIDE SEQUENCE [LARGE SCALE GENOMIC DNA]</scope>
    <source>
        <strain evidence="2 3">GUO666</strain>
    </source>
</reference>
<dbReference type="Pfam" id="PF07661">
    <property type="entry name" value="MORN_2"/>
    <property type="match status" value="3"/>
</dbReference>